<proteinExistence type="inferred from homology"/>
<keyword evidence="5 7" id="KW-0472">Membrane</keyword>
<dbReference type="InterPro" id="IPR024989">
    <property type="entry name" value="MFS_assoc_dom"/>
</dbReference>
<comment type="subcellular location">
    <subcellularLocation>
        <location evidence="1">Membrane</location>
        <topology evidence="1">Multi-pass membrane protein</topology>
    </subcellularLocation>
</comment>
<dbReference type="Pfam" id="PF12832">
    <property type="entry name" value="MFS_1_like"/>
    <property type="match status" value="2"/>
</dbReference>
<keyword evidence="10" id="KW-1185">Reference proteome</keyword>
<evidence type="ECO:0000256" key="5">
    <source>
        <dbReference type="ARBA" id="ARBA00023136"/>
    </source>
</evidence>
<evidence type="ECO:0000256" key="4">
    <source>
        <dbReference type="ARBA" id="ARBA00022989"/>
    </source>
</evidence>
<dbReference type="OrthoDB" id="416559at2759"/>
<protein>
    <recommendedName>
        <fullName evidence="8">Major facilitator superfamily associated domain-containing protein</fullName>
    </recommendedName>
</protein>
<organism evidence="9 10">
    <name type="scientific">Porphyra umbilicalis</name>
    <name type="common">Purple laver</name>
    <name type="synonym">Red alga</name>
    <dbReference type="NCBI Taxonomy" id="2786"/>
    <lineage>
        <taxon>Eukaryota</taxon>
        <taxon>Rhodophyta</taxon>
        <taxon>Bangiophyceae</taxon>
        <taxon>Bangiales</taxon>
        <taxon>Bangiaceae</taxon>
        <taxon>Porphyra</taxon>
    </lineage>
</organism>
<feature type="compositionally biased region" description="Low complexity" evidence="6">
    <location>
        <begin position="397"/>
        <end position="431"/>
    </location>
</feature>
<feature type="transmembrane region" description="Helical" evidence="7">
    <location>
        <begin position="235"/>
        <end position="257"/>
    </location>
</feature>
<dbReference type="InterPro" id="IPR051717">
    <property type="entry name" value="MFS_MFSD6"/>
</dbReference>
<dbReference type="InterPro" id="IPR036259">
    <property type="entry name" value="MFS_trans_sf"/>
</dbReference>
<feature type="transmembrane region" description="Helical" evidence="7">
    <location>
        <begin position="7"/>
        <end position="29"/>
    </location>
</feature>
<dbReference type="AlphaFoldDB" id="A0A1X6NT49"/>
<dbReference type="PANTHER" id="PTHR16172:SF41">
    <property type="entry name" value="MAJOR FACILITATOR SUPERFAMILY DOMAIN-CONTAINING PROTEIN 6-LIKE"/>
    <property type="match status" value="1"/>
</dbReference>
<accession>A0A1X6NT49</accession>
<comment type="similarity">
    <text evidence="2">Belongs to the major facilitator superfamily. MFSD6 family.</text>
</comment>
<dbReference type="GO" id="GO:0016020">
    <property type="term" value="C:membrane"/>
    <property type="evidence" value="ECO:0007669"/>
    <property type="project" value="UniProtKB-SubCell"/>
</dbReference>
<dbReference type="PANTHER" id="PTHR16172">
    <property type="entry name" value="MAJOR FACILITATOR SUPERFAMILY DOMAIN-CONTAINING PROTEIN 6-LIKE"/>
    <property type="match status" value="1"/>
</dbReference>
<evidence type="ECO:0000313" key="9">
    <source>
        <dbReference type="EMBL" id="OSX71809.1"/>
    </source>
</evidence>
<feature type="transmembrane region" description="Helical" evidence="7">
    <location>
        <begin position="35"/>
        <end position="58"/>
    </location>
</feature>
<evidence type="ECO:0000256" key="1">
    <source>
        <dbReference type="ARBA" id="ARBA00004141"/>
    </source>
</evidence>
<feature type="region of interest" description="Disordered" evidence="6">
    <location>
        <begin position="388"/>
        <end position="478"/>
    </location>
</feature>
<feature type="domain" description="Major facilitator superfamily associated" evidence="8">
    <location>
        <begin position="5"/>
        <end position="84"/>
    </location>
</feature>
<gene>
    <name evidence="9" type="ORF">BU14_0500s0008</name>
</gene>
<feature type="transmembrane region" description="Helical" evidence="7">
    <location>
        <begin position="293"/>
        <end position="310"/>
    </location>
</feature>
<reference evidence="9 10" key="1">
    <citation type="submission" date="2017-03" db="EMBL/GenBank/DDBJ databases">
        <title>WGS assembly of Porphyra umbilicalis.</title>
        <authorList>
            <person name="Brawley S.H."/>
            <person name="Blouin N.A."/>
            <person name="Ficko-Blean E."/>
            <person name="Wheeler G.L."/>
            <person name="Lohr M."/>
            <person name="Goodson H.V."/>
            <person name="Jenkins J.W."/>
            <person name="Blaby-Haas C.E."/>
            <person name="Helliwell K.E."/>
            <person name="Chan C."/>
            <person name="Marriage T."/>
            <person name="Bhattacharya D."/>
            <person name="Klein A.S."/>
            <person name="Badis Y."/>
            <person name="Brodie J."/>
            <person name="Cao Y."/>
            <person name="Collen J."/>
            <person name="Dittami S.M."/>
            <person name="Gachon C.M."/>
            <person name="Green B.R."/>
            <person name="Karpowicz S."/>
            <person name="Kim J.W."/>
            <person name="Kudahl U."/>
            <person name="Lin S."/>
            <person name="Michel G."/>
            <person name="Mittag M."/>
            <person name="Olson B.J."/>
            <person name="Pangilinan J."/>
            <person name="Peng Y."/>
            <person name="Qiu H."/>
            <person name="Shu S."/>
            <person name="Singer J.T."/>
            <person name="Smith A.G."/>
            <person name="Sprecher B.N."/>
            <person name="Wagner V."/>
            <person name="Wang W."/>
            <person name="Wang Z.-Y."/>
            <person name="Yan J."/>
            <person name="Yarish C."/>
            <person name="Zoeuner-Riek S."/>
            <person name="Zhuang Y."/>
            <person name="Zou Y."/>
            <person name="Lindquist E.A."/>
            <person name="Grimwood J."/>
            <person name="Barry K."/>
            <person name="Rokhsar D.S."/>
            <person name="Schmutz J."/>
            <person name="Stiller J.W."/>
            <person name="Grossman A.R."/>
            <person name="Prochnik S.E."/>
        </authorList>
    </citation>
    <scope>NUCLEOTIDE SEQUENCE [LARGE SCALE GENOMIC DNA]</scope>
    <source>
        <strain evidence="9">4086291</strain>
    </source>
</reference>
<evidence type="ECO:0000256" key="6">
    <source>
        <dbReference type="SAM" id="MobiDB-lite"/>
    </source>
</evidence>
<evidence type="ECO:0000259" key="8">
    <source>
        <dbReference type="Pfam" id="PF12832"/>
    </source>
</evidence>
<keyword evidence="4 7" id="KW-1133">Transmembrane helix</keyword>
<evidence type="ECO:0000256" key="7">
    <source>
        <dbReference type="SAM" id="Phobius"/>
    </source>
</evidence>
<dbReference type="Gene3D" id="1.20.1250.20">
    <property type="entry name" value="MFS general substrate transporter like domains"/>
    <property type="match status" value="1"/>
</dbReference>
<feature type="transmembrane region" description="Helical" evidence="7">
    <location>
        <begin position="206"/>
        <end position="229"/>
    </location>
</feature>
<dbReference type="Proteomes" id="UP000218209">
    <property type="component" value="Unassembled WGS sequence"/>
</dbReference>
<feature type="transmembrane region" description="Helical" evidence="7">
    <location>
        <begin position="269"/>
        <end position="287"/>
    </location>
</feature>
<name>A0A1X6NT49_PORUM</name>
<evidence type="ECO:0000256" key="3">
    <source>
        <dbReference type="ARBA" id="ARBA00022692"/>
    </source>
</evidence>
<evidence type="ECO:0000256" key="2">
    <source>
        <dbReference type="ARBA" id="ARBA00005241"/>
    </source>
</evidence>
<sequence length="555" mass="54332">MLRPATLYFFQFAALASPGRFLSLFLASFGLSDAAVGAVLAVPSALTLLSLVGGGLLADAVDGGKLRVVAAGNAVSCAFFQSLAVAHLFAGGGGAAPPSCSSRTRSAEEAAALVGAELGAVGGAAGAAASDGAPGATVAASVAAPPPPDGASAASGAAAKGGNVSGSSECDASADAAAAAADAPAVTASDVAAFCRFLWSDTPSVIFFLAVAMVNVGTSLVENLVFLFFVNDLHASNSLCGVAVVITVIFEIPLFYISEHLLGRFRAPTLLLAGMACYVTRVVAYTLVPADHAGWVLLVEPLHGVTYALVQMASVREAARVAPPALQATGQSFLAVAANGGAIVGTAGGGAVMHAWGAAAAYRTAAALVAVAAVAYAASVGGGGGGALGGGGGGGPATTARGRPPAAAAHSRSPPAHRAAAAATPATAPPDAGGGAPGRLPRARPANGGGGPPRVERGARTRRAVAAGPCRRRRRTGRVPAAVAVRATLDGARSPARRSARPATVSCRGPRWGCLPLRASAGATERPLTATVVQREEPVAWAAPAAVQGASDHRV</sequence>
<evidence type="ECO:0000313" key="10">
    <source>
        <dbReference type="Proteomes" id="UP000218209"/>
    </source>
</evidence>
<keyword evidence="3 7" id="KW-0812">Transmembrane</keyword>
<dbReference type="SUPFAM" id="SSF103473">
    <property type="entry name" value="MFS general substrate transporter"/>
    <property type="match status" value="1"/>
</dbReference>
<feature type="domain" description="Major facilitator superfamily associated" evidence="8">
    <location>
        <begin position="202"/>
        <end position="363"/>
    </location>
</feature>
<dbReference type="EMBL" id="KV919107">
    <property type="protein sequence ID" value="OSX71809.1"/>
    <property type="molecule type" value="Genomic_DNA"/>
</dbReference>